<keyword evidence="8" id="KW-0289">Folate biosynthesis</keyword>
<evidence type="ECO:0000259" key="9">
    <source>
        <dbReference type="PROSITE" id="PS50972"/>
    </source>
</evidence>
<evidence type="ECO:0000256" key="7">
    <source>
        <dbReference type="ARBA" id="ARBA00022842"/>
    </source>
</evidence>
<evidence type="ECO:0000256" key="8">
    <source>
        <dbReference type="ARBA" id="ARBA00022909"/>
    </source>
</evidence>
<comment type="catalytic activity">
    <reaction evidence="1">
        <text>(7,8-dihydropterin-6-yl)methyl diphosphate + 4-aminobenzoate = 7,8-dihydropteroate + diphosphate</text>
        <dbReference type="Rhea" id="RHEA:19949"/>
        <dbReference type="ChEBI" id="CHEBI:17836"/>
        <dbReference type="ChEBI" id="CHEBI:17839"/>
        <dbReference type="ChEBI" id="CHEBI:33019"/>
        <dbReference type="ChEBI" id="CHEBI:72950"/>
        <dbReference type="EC" id="2.5.1.15"/>
    </reaction>
</comment>
<dbReference type="PANTHER" id="PTHR20941:SF1">
    <property type="entry name" value="FOLIC ACID SYNTHESIS PROTEIN FOL1"/>
    <property type="match status" value="1"/>
</dbReference>
<proteinExistence type="predicted"/>
<evidence type="ECO:0000256" key="2">
    <source>
        <dbReference type="ARBA" id="ARBA00001946"/>
    </source>
</evidence>
<reference evidence="10" key="1">
    <citation type="submission" date="2018-05" db="EMBL/GenBank/DDBJ databases">
        <authorList>
            <person name="Lanie J.A."/>
            <person name="Ng W.-L."/>
            <person name="Kazmierczak K.M."/>
            <person name="Andrzejewski T.M."/>
            <person name="Davidsen T.M."/>
            <person name="Wayne K.J."/>
            <person name="Tettelin H."/>
            <person name="Glass J.I."/>
            <person name="Rusch D."/>
            <person name="Podicherti R."/>
            <person name="Tsui H.-C.T."/>
            <person name="Winkler M.E."/>
        </authorList>
    </citation>
    <scope>NUCLEOTIDE SEQUENCE</scope>
</reference>
<gene>
    <name evidence="10" type="ORF">METZ01_LOCUS387938</name>
</gene>
<dbReference type="InterPro" id="IPR006390">
    <property type="entry name" value="DHP_synth_dom"/>
</dbReference>
<dbReference type="CDD" id="cd00739">
    <property type="entry name" value="DHPS"/>
    <property type="match status" value="1"/>
</dbReference>
<dbReference type="GO" id="GO:0005829">
    <property type="term" value="C:cytosol"/>
    <property type="evidence" value="ECO:0007669"/>
    <property type="project" value="TreeGrafter"/>
</dbReference>
<dbReference type="SUPFAM" id="SSF51717">
    <property type="entry name" value="Dihydropteroate synthetase-like"/>
    <property type="match status" value="1"/>
</dbReference>
<dbReference type="InterPro" id="IPR045031">
    <property type="entry name" value="DHP_synth-like"/>
</dbReference>
<dbReference type="Pfam" id="PF00809">
    <property type="entry name" value="Pterin_bind"/>
    <property type="match status" value="1"/>
</dbReference>
<evidence type="ECO:0000256" key="4">
    <source>
        <dbReference type="ARBA" id="ARBA00012458"/>
    </source>
</evidence>
<dbReference type="PANTHER" id="PTHR20941">
    <property type="entry name" value="FOLATE SYNTHESIS PROTEINS"/>
    <property type="match status" value="1"/>
</dbReference>
<dbReference type="AlphaFoldDB" id="A0A382ULE4"/>
<sequence>SSKDAPLIPRKAYDVPLANEGVLRLGPRTLIMGVVNVTPDSFAGDGHADPTSAIAKGLALVDAGADILDVGGESTRPGATPLDVETERRHVAPVIEALVNQTNVPVSVDTYKAVVARTALNCGASLVNDVSGLRYDPALAGEVVARRAGLILSHTRGRSSDMYSQASYKAATEEIVSELEWSLQAASDAGITREHVIVDPGLGFAKRAEHSMTVLSQLERLRSLDRPILVGPSRKSFLTAVIGNVPPAEREWGTAGAVAASVLLGAHVVRVHGVRAMVDVVRVADAIRMHRE</sequence>
<evidence type="ECO:0000256" key="6">
    <source>
        <dbReference type="ARBA" id="ARBA00022723"/>
    </source>
</evidence>
<dbReference type="GO" id="GO:0046656">
    <property type="term" value="P:folic acid biosynthetic process"/>
    <property type="evidence" value="ECO:0007669"/>
    <property type="project" value="UniProtKB-KW"/>
</dbReference>
<evidence type="ECO:0000256" key="3">
    <source>
        <dbReference type="ARBA" id="ARBA00004763"/>
    </source>
</evidence>
<keyword evidence="5" id="KW-0808">Transferase</keyword>
<organism evidence="10">
    <name type="scientific">marine metagenome</name>
    <dbReference type="NCBI Taxonomy" id="408172"/>
    <lineage>
        <taxon>unclassified sequences</taxon>
        <taxon>metagenomes</taxon>
        <taxon>ecological metagenomes</taxon>
    </lineage>
</organism>
<comment type="cofactor">
    <cofactor evidence="2">
        <name>Mg(2+)</name>
        <dbReference type="ChEBI" id="CHEBI:18420"/>
    </cofactor>
</comment>
<feature type="non-terminal residue" evidence="10">
    <location>
        <position position="292"/>
    </location>
</feature>
<keyword evidence="6" id="KW-0479">Metal-binding</keyword>
<evidence type="ECO:0000256" key="1">
    <source>
        <dbReference type="ARBA" id="ARBA00000012"/>
    </source>
</evidence>
<dbReference type="PROSITE" id="PS00793">
    <property type="entry name" value="DHPS_2"/>
    <property type="match status" value="1"/>
</dbReference>
<evidence type="ECO:0000313" key="10">
    <source>
        <dbReference type="EMBL" id="SVD35084.1"/>
    </source>
</evidence>
<dbReference type="InterPro" id="IPR011005">
    <property type="entry name" value="Dihydropteroate_synth-like_sf"/>
</dbReference>
<dbReference type="NCBIfam" id="TIGR01496">
    <property type="entry name" value="DHPS"/>
    <property type="match status" value="1"/>
</dbReference>
<dbReference type="Gene3D" id="3.20.20.20">
    <property type="entry name" value="Dihydropteroate synthase-like"/>
    <property type="match status" value="1"/>
</dbReference>
<protein>
    <recommendedName>
        <fullName evidence="4">dihydropteroate synthase</fullName>
        <ecNumber evidence="4">2.5.1.15</ecNumber>
    </recommendedName>
</protein>
<dbReference type="EMBL" id="UINC01145134">
    <property type="protein sequence ID" value="SVD35084.1"/>
    <property type="molecule type" value="Genomic_DNA"/>
</dbReference>
<dbReference type="InterPro" id="IPR000489">
    <property type="entry name" value="Pterin-binding_dom"/>
</dbReference>
<keyword evidence="7" id="KW-0460">Magnesium</keyword>
<name>A0A382ULE4_9ZZZZ</name>
<feature type="non-terminal residue" evidence="10">
    <location>
        <position position="1"/>
    </location>
</feature>
<dbReference type="GO" id="GO:0046872">
    <property type="term" value="F:metal ion binding"/>
    <property type="evidence" value="ECO:0007669"/>
    <property type="project" value="UniProtKB-KW"/>
</dbReference>
<dbReference type="EC" id="2.5.1.15" evidence="4"/>
<dbReference type="PROSITE" id="PS50972">
    <property type="entry name" value="PTERIN_BINDING"/>
    <property type="match status" value="1"/>
</dbReference>
<evidence type="ECO:0000256" key="5">
    <source>
        <dbReference type="ARBA" id="ARBA00022679"/>
    </source>
</evidence>
<dbReference type="GO" id="GO:0004156">
    <property type="term" value="F:dihydropteroate synthase activity"/>
    <property type="evidence" value="ECO:0007669"/>
    <property type="project" value="UniProtKB-EC"/>
</dbReference>
<comment type="pathway">
    <text evidence="3">Cofactor biosynthesis; tetrahydrofolate biosynthesis; 7,8-dihydrofolate from 2-amino-4-hydroxy-6-hydroxymethyl-7,8-dihydropteridine diphosphate and 4-aminobenzoate: step 1/2.</text>
</comment>
<accession>A0A382ULE4</accession>
<dbReference type="GO" id="GO:0046654">
    <property type="term" value="P:tetrahydrofolate biosynthetic process"/>
    <property type="evidence" value="ECO:0007669"/>
    <property type="project" value="TreeGrafter"/>
</dbReference>
<feature type="domain" description="Pterin-binding" evidence="9">
    <location>
        <begin position="29"/>
        <end position="282"/>
    </location>
</feature>